<sequence>MDRPTIPDVLDRFRSYHAREPSWGALHVVLDDINLTDAHVRQGQDFARERGDEEGYALGEILLKMTITQRLWLALNA</sequence>
<accession>B8ISK0</accession>
<dbReference type="KEGG" id="mno:Mnod_3948"/>
<dbReference type="AlphaFoldDB" id="B8ISK0"/>
<proteinExistence type="predicted"/>
<reference evidence="1 2" key="1">
    <citation type="submission" date="2009-01" db="EMBL/GenBank/DDBJ databases">
        <title>Complete sequence of chromosome of Methylobacterium nodulans ORS 2060.</title>
        <authorList>
            <consortium name="US DOE Joint Genome Institute"/>
            <person name="Lucas S."/>
            <person name="Copeland A."/>
            <person name="Lapidus A."/>
            <person name="Glavina del Rio T."/>
            <person name="Dalin E."/>
            <person name="Tice H."/>
            <person name="Bruce D."/>
            <person name="Goodwin L."/>
            <person name="Pitluck S."/>
            <person name="Sims D."/>
            <person name="Brettin T."/>
            <person name="Detter J.C."/>
            <person name="Han C."/>
            <person name="Larimer F."/>
            <person name="Land M."/>
            <person name="Hauser L."/>
            <person name="Kyrpides N."/>
            <person name="Ivanova N."/>
            <person name="Marx C.J."/>
            <person name="Richardson P."/>
        </authorList>
    </citation>
    <scope>NUCLEOTIDE SEQUENCE [LARGE SCALE GENOMIC DNA]</scope>
    <source>
        <strain evidence="2">LMG 21967 / CNCM I-2342 / ORS 2060</strain>
    </source>
</reference>
<gene>
    <name evidence="1" type="ordered locus">Mnod_3948</name>
</gene>
<organism evidence="1 2">
    <name type="scientific">Methylobacterium nodulans (strain LMG 21967 / CNCM I-2342 / ORS 2060)</name>
    <dbReference type="NCBI Taxonomy" id="460265"/>
    <lineage>
        <taxon>Bacteria</taxon>
        <taxon>Pseudomonadati</taxon>
        <taxon>Pseudomonadota</taxon>
        <taxon>Alphaproteobacteria</taxon>
        <taxon>Hyphomicrobiales</taxon>
        <taxon>Methylobacteriaceae</taxon>
        <taxon>Methylobacterium</taxon>
    </lineage>
</organism>
<keyword evidence="2" id="KW-1185">Reference proteome</keyword>
<dbReference type="EMBL" id="CP001349">
    <property type="protein sequence ID" value="ACL58840.1"/>
    <property type="molecule type" value="Genomic_DNA"/>
</dbReference>
<dbReference type="Proteomes" id="UP000008207">
    <property type="component" value="Chromosome"/>
</dbReference>
<protein>
    <submittedName>
        <fullName evidence="1">Uncharacterized protein</fullName>
    </submittedName>
</protein>
<name>B8ISK0_METNO</name>
<evidence type="ECO:0000313" key="1">
    <source>
        <dbReference type="EMBL" id="ACL58840.1"/>
    </source>
</evidence>
<evidence type="ECO:0000313" key="2">
    <source>
        <dbReference type="Proteomes" id="UP000008207"/>
    </source>
</evidence>
<dbReference type="HOGENOM" id="CLU_2634038_0_0_5"/>
<dbReference type="STRING" id="460265.Mnod_3948"/>